<protein>
    <submittedName>
        <fullName evidence="1">Uncharacterized protein</fullName>
    </submittedName>
</protein>
<gene>
    <name evidence="1" type="ORF">S01H1_72204</name>
</gene>
<feature type="non-terminal residue" evidence="1">
    <location>
        <position position="1"/>
    </location>
</feature>
<accession>X0Y8R4</accession>
<sequence length="244" mass="27413">ETVALTKEQVDYRVQGGAPERRCGECLYFEAGKCTRGIIGLTNVDAGDACSEFRHNLVDGTMSHMEAEAVLGLASLTLRHLFINRVSEDPQTGVRRWYSTSSGIKRDLYNERMSIGLFKDFIKRIESREIPPDPFISKAWNGGLPYVGIAHYLDLDGDGIAGKAEKAWVDGTHLKMRGPFEDSELGNAAYESVRRDIENKVPPEERVRVSIAFIDWAHEHERSGQFVRKSLIDRCSYCEQGLGE</sequence>
<feature type="non-terminal residue" evidence="1">
    <location>
        <position position="244"/>
    </location>
</feature>
<reference evidence="1" key="1">
    <citation type="journal article" date="2014" name="Front. Microbiol.">
        <title>High frequency of phylogenetically diverse reductive dehalogenase-homologous genes in deep subseafloor sedimentary metagenomes.</title>
        <authorList>
            <person name="Kawai M."/>
            <person name="Futagami T."/>
            <person name="Toyoda A."/>
            <person name="Takaki Y."/>
            <person name="Nishi S."/>
            <person name="Hori S."/>
            <person name="Arai W."/>
            <person name="Tsubouchi T."/>
            <person name="Morono Y."/>
            <person name="Uchiyama I."/>
            <person name="Ito T."/>
            <person name="Fujiyama A."/>
            <person name="Inagaki F."/>
            <person name="Takami H."/>
        </authorList>
    </citation>
    <scope>NUCLEOTIDE SEQUENCE</scope>
    <source>
        <strain evidence="1">Expedition CK06-06</strain>
    </source>
</reference>
<comment type="caution">
    <text evidence="1">The sequence shown here is derived from an EMBL/GenBank/DDBJ whole genome shotgun (WGS) entry which is preliminary data.</text>
</comment>
<dbReference type="AlphaFoldDB" id="X0Y8R4"/>
<dbReference type="EMBL" id="BARS01048135">
    <property type="protein sequence ID" value="GAG33271.1"/>
    <property type="molecule type" value="Genomic_DNA"/>
</dbReference>
<name>X0Y8R4_9ZZZZ</name>
<evidence type="ECO:0000313" key="1">
    <source>
        <dbReference type="EMBL" id="GAG33271.1"/>
    </source>
</evidence>
<organism evidence="1">
    <name type="scientific">marine sediment metagenome</name>
    <dbReference type="NCBI Taxonomy" id="412755"/>
    <lineage>
        <taxon>unclassified sequences</taxon>
        <taxon>metagenomes</taxon>
        <taxon>ecological metagenomes</taxon>
    </lineage>
</organism>
<proteinExistence type="predicted"/>